<proteinExistence type="inferred from homology"/>
<dbReference type="EMBL" id="MDET01000004">
    <property type="protein sequence ID" value="OQM76909.1"/>
    <property type="molecule type" value="Genomic_DNA"/>
</dbReference>
<dbReference type="RefSeq" id="WP_245295147.1">
    <property type="nucleotide sequence ID" value="NZ_MDET01000004.1"/>
</dbReference>
<organism evidence="4 5">
    <name type="scientific">Manganibacter manganicus</name>
    <dbReference type="NCBI Taxonomy" id="1873176"/>
    <lineage>
        <taxon>Bacteria</taxon>
        <taxon>Pseudomonadati</taxon>
        <taxon>Pseudomonadota</taxon>
        <taxon>Alphaproteobacteria</taxon>
        <taxon>Hyphomicrobiales</taxon>
        <taxon>Phyllobacteriaceae</taxon>
        <taxon>Manganibacter</taxon>
    </lineage>
</organism>
<feature type="signal peptide" evidence="2">
    <location>
        <begin position="1"/>
        <end position="20"/>
    </location>
</feature>
<evidence type="ECO:0000313" key="5">
    <source>
        <dbReference type="Proteomes" id="UP000191905"/>
    </source>
</evidence>
<dbReference type="Pfam" id="PF01464">
    <property type="entry name" value="SLT"/>
    <property type="match status" value="1"/>
</dbReference>
<name>A0A1V8RV65_9HYPH</name>
<sequence length="277" mass="28378">MPARQHIFPICALLAAVALGGCTSTMPVKTEASFAPNGGEDAGSTLSLPETVAVLPTSSGLDVAGAVAVARNDAAAQPAAATIPAPAAFAGSTPDAGVQLAAFPATPTMAAPEAAAGGASHGVIDGLIAKYAALYDVPETLVRHVVKRESTFDPTAYNRGHWGLMQIKHATARGMGYDGPAKGLLDPETNLKYAVKYLRGAWLVAGGDAGRADRLYQTGYYYAAKRKGLLDETGLGRDRHRMKSDTTSLIPVAGQIDVPVTPVTAPVPAFVSTTPGA</sequence>
<dbReference type="AlphaFoldDB" id="A0A1V8RV65"/>
<keyword evidence="2" id="KW-0732">Signal</keyword>
<reference evidence="4 5" key="1">
    <citation type="journal article" date="2016" name="Int. J. Syst. Evol. Microbiol.">
        <title>Pseudaminobacter manganicus sp. nov., isolated from sludge of a manganese mine.</title>
        <authorList>
            <person name="Li J."/>
            <person name="Huang J."/>
            <person name="Liao S."/>
            <person name="Wang G."/>
        </authorList>
    </citation>
    <scope>NUCLEOTIDE SEQUENCE [LARGE SCALE GENOMIC DNA]</scope>
    <source>
        <strain evidence="4 5">JH-7</strain>
    </source>
</reference>
<dbReference type="PROSITE" id="PS51257">
    <property type="entry name" value="PROKAR_LIPOPROTEIN"/>
    <property type="match status" value="1"/>
</dbReference>
<comment type="similarity">
    <text evidence="1">Belongs to the virb1 family.</text>
</comment>
<evidence type="ECO:0000259" key="3">
    <source>
        <dbReference type="Pfam" id="PF01464"/>
    </source>
</evidence>
<evidence type="ECO:0000256" key="2">
    <source>
        <dbReference type="SAM" id="SignalP"/>
    </source>
</evidence>
<protein>
    <recommendedName>
        <fullName evidence="3">Transglycosylase SLT domain-containing protein</fullName>
    </recommendedName>
</protein>
<evidence type="ECO:0000256" key="1">
    <source>
        <dbReference type="ARBA" id="ARBA00009387"/>
    </source>
</evidence>
<dbReference type="SUPFAM" id="SSF53955">
    <property type="entry name" value="Lysozyme-like"/>
    <property type="match status" value="1"/>
</dbReference>
<dbReference type="InterPro" id="IPR023346">
    <property type="entry name" value="Lysozyme-like_dom_sf"/>
</dbReference>
<evidence type="ECO:0000313" key="4">
    <source>
        <dbReference type="EMBL" id="OQM76909.1"/>
    </source>
</evidence>
<gene>
    <name evidence="4" type="ORF">BFN67_12005</name>
</gene>
<dbReference type="InterPro" id="IPR008258">
    <property type="entry name" value="Transglycosylase_SLT_dom_1"/>
</dbReference>
<feature type="domain" description="Transglycosylase SLT" evidence="3">
    <location>
        <begin position="127"/>
        <end position="203"/>
    </location>
</feature>
<feature type="chain" id="PRO_5012573894" description="Transglycosylase SLT domain-containing protein" evidence="2">
    <location>
        <begin position="21"/>
        <end position="277"/>
    </location>
</feature>
<dbReference type="STRING" id="1873176.BFN67_12005"/>
<comment type="caution">
    <text evidence="4">The sequence shown here is derived from an EMBL/GenBank/DDBJ whole genome shotgun (WGS) entry which is preliminary data.</text>
</comment>
<accession>A0A1V8RV65</accession>
<dbReference type="Gene3D" id="1.10.530.10">
    <property type="match status" value="1"/>
</dbReference>
<keyword evidence="5" id="KW-1185">Reference proteome</keyword>
<dbReference type="Proteomes" id="UP000191905">
    <property type="component" value="Unassembled WGS sequence"/>
</dbReference>